<evidence type="ECO:0000313" key="2">
    <source>
        <dbReference type="EMBL" id="KAJ5096465.1"/>
    </source>
</evidence>
<sequence>MSLGFGRIQANALAAVGSFLTLPVTLFFAWLSDRINNRGLAVSIAIATYLIALIVLRVAQMHVDKWSKFGLWTIVNGLAVGYHPIHNAWIQMNCQNAAERSISVACDDRY</sequence>
<keyword evidence="3" id="KW-1185">Reference proteome</keyword>
<keyword evidence="1" id="KW-0472">Membrane</keyword>
<keyword evidence="1" id="KW-1133">Transmembrane helix</keyword>
<evidence type="ECO:0000313" key="3">
    <source>
        <dbReference type="Proteomes" id="UP001141434"/>
    </source>
</evidence>
<dbReference type="SUPFAM" id="SSF103473">
    <property type="entry name" value="MFS general substrate transporter"/>
    <property type="match status" value="1"/>
</dbReference>
<gene>
    <name evidence="2" type="ORF">NUU61_005821</name>
</gene>
<dbReference type="GeneID" id="81395571"/>
<dbReference type="RefSeq" id="XP_056512016.1">
    <property type="nucleotide sequence ID" value="XM_056656403.1"/>
</dbReference>
<comment type="caution">
    <text evidence="2">The sequence shown here is derived from an EMBL/GenBank/DDBJ whole genome shotgun (WGS) entry which is preliminary data.</text>
</comment>
<feature type="transmembrane region" description="Helical" evidence="1">
    <location>
        <begin position="12"/>
        <end position="32"/>
    </location>
</feature>
<keyword evidence="1" id="KW-0812">Transmembrane</keyword>
<organism evidence="2 3">
    <name type="scientific">Penicillium alfredii</name>
    <dbReference type="NCBI Taxonomy" id="1506179"/>
    <lineage>
        <taxon>Eukaryota</taxon>
        <taxon>Fungi</taxon>
        <taxon>Dikarya</taxon>
        <taxon>Ascomycota</taxon>
        <taxon>Pezizomycotina</taxon>
        <taxon>Eurotiomycetes</taxon>
        <taxon>Eurotiomycetidae</taxon>
        <taxon>Eurotiales</taxon>
        <taxon>Aspergillaceae</taxon>
        <taxon>Penicillium</taxon>
    </lineage>
</organism>
<dbReference type="AlphaFoldDB" id="A0A9W9K872"/>
<dbReference type="Gene3D" id="1.20.1250.20">
    <property type="entry name" value="MFS general substrate transporter like domains"/>
    <property type="match status" value="1"/>
</dbReference>
<evidence type="ECO:0000256" key="1">
    <source>
        <dbReference type="SAM" id="Phobius"/>
    </source>
</evidence>
<proteinExistence type="predicted"/>
<dbReference type="InterPro" id="IPR036259">
    <property type="entry name" value="MFS_trans_sf"/>
</dbReference>
<feature type="transmembrane region" description="Helical" evidence="1">
    <location>
        <begin position="38"/>
        <end position="59"/>
    </location>
</feature>
<dbReference type="EMBL" id="JAPMSZ010000007">
    <property type="protein sequence ID" value="KAJ5096465.1"/>
    <property type="molecule type" value="Genomic_DNA"/>
</dbReference>
<dbReference type="Proteomes" id="UP001141434">
    <property type="component" value="Unassembled WGS sequence"/>
</dbReference>
<evidence type="ECO:0008006" key="4">
    <source>
        <dbReference type="Google" id="ProtNLM"/>
    </source>
</evidence>
<reference evidence="2" key="2">
    <citation type="journal article" date="2023" name="IMA Fungus">
        <title>Comparative genomic study of the Penicillium genus elucidates a diverse pangenome and 15 lateral gene transfer events.</title>
        <authorList>
            <person name="Petersen C."/>
            <person name="Sorensen T."/>
            <person name="Nielsen M.R."/>
            <person name="Sondergaard T.E."/>
            <person name="Sorensen J.L."/>
            <person name="Fitzpatrick D.A."/>
            <person name="Frisvad J.C."/>
            <person name="Nielsen K.L."/>
        </authorList>
    </citation>
    <scope>NUCLEOTIDE SEQUENCE</scope>
    <source>
        <strain evidence="2">IBT 34128</strain>
    </source>
</reference>
<dbReference type="OrthoDB" id="2985014at2759"/>
<accession>A0A9W9K872</accession>
<protein>
    <recommendedName>
        <fullName evidence="4">Major facilitator superfamily (MFS) profile domain-containing protein</fullName>
    </recommendedName>
</protein>
<name>A0A9W9K872_9EURO</name>
<reference evidence="2" key="1">
    <citation type="submission" date="2022-11" db="EMBL/GenBank/DDBJ databases">
        <authorList>
            <person name="Petersen C."/>
        </authorList>
    </citation>
    <scope>NUCLEOTIDE SEQUENCE</scope>
    <source>
        <strain evidence="2">IBT 34128</strain>
    </source>
</reference>